<comment type="similarity">
    <text evidence="1">Belongs to the type-B carboxylesterase/lipase family.</text>
</comment>
<proteinExistence type="inferred from homology"/>
<evidence type="ECO:0000313" key="6">
    <source>
        <dbReference type="EMBL" id="WAQ93566.1"/>
    </source>
</evidence>
<dbReference type="InterPro" id="IPR019826">
    <property type="entry name" value="Carboxylesterase_B_AS"/>
</dbReference>
<dbReference type="EMBL" id="CP111012">
    <property type="protein sequence ID" value="WAQ93566.1"/>
    <property type="molecule type" value="Genomic_DNA"/>
</dbReference>
<dbReference type="InterPro" id="IPR002018">
    <property type="entry name" value="CarbesteraseB"/>
</dbReference>
<accession>A0ABY7D8Z3</accession>
<sequence>MMGVKLCFLLFVLVVDCYCQEPTVETKIGTIQGIQSNKTFRNNVYTTNAYLGIPYSKPPVGDMRFKRPLPYGNLTSPFNATNYGSPCPQMQYPVFGMHSTNEDCLFLNVFVPTATSDREERHAVMIWVHGGGLISGSGQLTPGEILAAYGNVIVVTINYRLGVFGFLNIGDERAQGNMGLWDQREAMLWVIENIASFGGDVDRITIFGESAGAVSVNVHSLYPPNKGLFHQVISQSGSARSNFGSSSPQTALARYLGCDISTSDAIFECLKKVSPEDYVNLQQQFAMDSIKFGEITFIETIDGDLIKRFPLDTIRDAFRNRSPEVEFMQSLAYINGLNGNEGLSNLIMMANGPLNDVRINKTTMDNSLIPMMLPFVFPGHEVPHHVLKNIALEYTNWTNPDDATEMFVKYAGDVAYNVESAELRNLHAKGDASRTWVYSFDAVIDQHMLPTPDWATKANHADDLAPIFGYQMDYKEAFNISNYQPPAWELDLSERMMTFWTNFAKYGNPSGNDTVRWPEFELDSMKHLVLDKTDSIEARQYAREVSFWREVVPGLLEANADCGKEPKHGTASSAINVFTYSRYCIVGCYCQGPTVETKIGTIQGIQSNKTFKNNVYITNAYLGIPYAKPPVGDMRFKRPLLYGHLTSPFNATTYGSPCPQMQYPIFGIYSTNENCLFLNVFVPTSVSDREEGHAVMIWVHGGGLFAGTGQLYPGEVLAAYGNVIVVTINYRLGVFGFLNIGDERAQGNMGLWDQREAMLWVKENIGSFGGDIDRMTIFGESAGAVSVNVHSLYPSNKGLFHQAISQSGSARSTFGSSAPQAALAEYLGCNASTIDAIFECLKTVSSEDYVNLQQTFIADFIKLGEISFIETIDGDLIKRFPLDIVKDSVRNRSPEVEFMQSLGYITA</sequence>
<dbReference type="InterPro" id="IPR051093">
    <property type="entry name" value="Neuroligin/BSAL"/>
</dbReference>
<dbReference type="Proteomes" id="UP001164746">
    <property type="component" value="Chromosome 1"/>
</dbReference>
<dbReference type="InterPro" id="IPR019819">
    <property type="entry name" value="Carboxylesterase_B_CS"/>
</dbReference>
<dbReference type="PANTHER" id="PTHR43903">
    <property type="entry name" value="NEUROLIGIN"/>
    <property type="match status" value="1"/>
</dbReference>
<feature type="domain" description="Carboxylesterase type B" evidence="5">
    <location>
        <begin position="20"/>
        <end position="548"/>
    </location>
</feature>
<dbReference type="PROSITE" id="PS00122">
    <property type="entry name" value="CARBOXYLESTERASE_B_1"/>
    <property type="match status" value="2"/>
</dbReference>
<evidence type="ECO:0000256" key="2">
    <source>
        <dbReference type="ARBA" id="ARBA00022729"/>
    </source>
</evidence>
<protein>
    <submittedName>
        <fullName evidence="6">EST1-like protein</fullName>
    </submittedName>
</protein>
<feature type="chain" id="PRO_5045071941" evidence="4">
    <location>
        <begin position="20"/>
        <end position="907"/>
    </location>
</feature>
<feature type="domain" description="Carboxylesterase type B" evidence="5">
    <location>
        <begin position="592"/>
        <end position="889"/>
    </location>
</feature>
<dbReference type="Gene3D" id="3.40.50.1820">
    <property type="entry name" value="alpha/beta hydrolase"/>
    <property type="match status" value="2"/>
</dbReference>
<name>A0ABY7D8Z3_MYAAR</name>
<keyword evidence="3" id="KW-0378">Hydrolase</keyword>
<evidence type="ECO:0000259" key="5">
    <source>
        <dbReference type="Pfam" id="PF00135"/>
    </source>
</evidence>
<keyword evidence="7" id="KW-1185">Reference proteome</keyword>
<evidence type="ECO:0000256" key="1">
    <source>
        <dbReference type="ARBA" id="ARBA00005964"/>
    </source>
</evidence>
<evidence type="ECO:0000256" key="3">
    <source>
        <dbReference type="ARBA" id="ARBA00022801"/>
    </source>
</evidence>
<keyword evidence="2 4" id="KW-0732">Signal</keyword>
<organism evidence="6 7">
    <name type="scientific">Mya arenaria</name>
    <name type="common">Soft-shell clam</name>
    <dbReference type="NCBI Taxonomy" id="6604"/>
    <lineage>
        <taxon>Eukaryota</taxon>
        <taxon>Metazoa</taxon>
        <taxon>Spiralia</taxon>
        <taxon>Lophotrochozoa</taxon>
        <taxon>Mollusca</taxon>
        <taxon>Bivalvia</taxon>
        <taxon>Autobranchia</taxon>
        <taxon>Heteroconchia</taxon>
        <taxon>Euheterodonta</taxon>
        <taxon>Imparidentia</taxon>
        <taxon>Neoheterodontei</taxon>
        <taxon>Myida</taxon>
        <taxon>Myoidea</taxon>
        <taxon>Myidae</taxon>
        <taxon>Mya</taxon>
    </lineage>
</organism>
<feature type="signal peptide" evidence="4">
    <location>
        <begin position="1"/>
        <end position="19"/>
    </location>
</feature>
<dbReference type="Pfam" id="PF00135">
    <property type="entry name" value="COesterase"/>
    <property type="match status" value="2"/>
</dbReference>
<evidence type="ECO:0000256" key="4">
    <source>
        <dbReference type="SAM" id="SignalP"/>
    </source>
</evidence>
<reference evidence="6" key="1">
    <citation type="submission" date="2022-11" db="EMBL/GenBank/DDBJ databases">
        <title>Centuries of genome instability and evolution in soft-shell clam transmissible cancer (bioRxiv).</title>
        <authorList>
            <person name="Hart S.F.M."/>
            <person name="Yonemitsu M.A."/>
            <person name="Giersch R.M."/>
            <person name="Beal B.F."/>
            <person name="Arriagada G."/>
            <person name="Davis B.W."/>
            <person name="Ostrander E.A."/>
            <person name="Goff S.P."/>
            <person name="Metzger M.J."/>
        </authorList>
    </citation>
    <scope>NUCLEOTIDE SEQUENCE</scope>
    <source>
        <strain evidence="6">MELC-2E11</strain>
        <tissue evidence="6">Siphon/mantle</tissue>
    </source>
</reference>
<dbReference type="PROSITE" id="PS00941">
    <property type="entry name" value="CARBOXYLESTERASE_B_2"/>
    <property type="match status" value="1"/>
</dbReference>
<dbReference type="SUPFAM" id="SSF53474">
    <property type="entry name" value="alpha/beta-Hydrolases"/>
    <property type="match status" value="2"/>
</dbReference>
<dbReference type="InterPro" id="IPR029058">
    <property type="entry name" value="AB_hydrolase_fold"/>
</dbReference>
<evidence type="ECO:0000313" key="7">
    <source>
        <dbReference type="Proteomes" id="UP001164746"/>
    </source>
</evidence>
<gene>
    <name evidence="6" type="ORF">MAR_006037</name>
</gene>